<feature type="region of interest" description="Disordered" evidence="1">
    <location>
        <begin position="1"/>
        <end position="25"/>
    </location>
</feature>
<reference evidence="2 3" key="1">
    <citation type="submission" date="2018-06" db="EMBL/GenBank/DDBJ databases">
        <title>Genomic Encyclopedia of Type Strains, Phase III (KMG-III): the genomes of soil and plant-associated and newly described type strains.</title>
        <authorList>
            <person name="Whitman W."/>
        </authorList>
    </citation>
    <scope>NUCLEOTIDE SEQUENCE [LARGE SCALE GENOMIC DNA]</scope>
    <source>
        <strain evidence="2 3">ORS 1419</strain>
    </source>
</reference>
<dbReference type="EMBL" id="QJTF01000034">
    <property type="protein sequence ID" value="PYE85255.1"/>
    <property type="molecule type" value="Genomic_DNA"/>
</dbReference>
<proteinExistence type="predicted"/>
<name>A0A318SV28_9HYPH</name>
<sequence>MAAEVLQRQVAKLKSKPSESRQLQAELDKVEQEQKNIIQQISDRAAEGRPRLAALDDMLDRLEEKRADLSRQLTAQGSDAPDDMAERLAELRAQINPDTAQLVLDTLLFYLRDHADTATKQPFVDIVRQLVQKVVIGKTPGHQPASLEVHGRIASILAAMDAATIMEERFKLLRHHDYLARIETGELETEAKRKKLLDAYAEELMRKRNHPARAADLIHAMSLQDRLHQSMFLLGV</sequence>
<evidence type="ECO:0000313" key="3">
    <source>
        <dbReference type="Proteomes" id="UP000247454"/>
    </source>
</evidence>
<keyword evidence="3" id="KW-1185">Reference proteome</keyword>
<accession>A0A318SV28</accession>
<dbReference type="AlphaFoldDB" id="A0A318SV28"/>
<evidence type="ECO:0000256" key="1">
    <source>
        <dbReference type="SAM" id="MobiDB-lite"/>
    </source>
</evidence>
<evidence type="ECO:0000313" key="2">
    <source>
        <dbReference type="EMBL" id="PYE85255.1"/>
    </source>
</evidence>
<organism evidence="2 3">
    <name type="scientific">Phyllobacterium leguminum</name>
    <dbReference type="NCBI Taxonomy" id="314237"/>
    <lineage>
        <taxon>Bacteria</taxon>
        <taxon>Pseudomonadati</taxon>
        <taxon>Pseudomonadota</taxon>
        <taxon>Alphaproteobacteria</taxon>
        <taxon>Hyphomicrobiales</taxon>
        <taxon>Phyllobacteriaceae</taxon>
        <taxon>Phyllobacterium</taxon>
    </lineage>
</organism>
<protein>
    <submittedName>
        <fullName evidence="2">Uncharacterized protein</fullName>
    </submittedName>
</protein>
<dbReference type="Proteomes" id="UP000247454">
    <property type="component" value="Unassembled WGS sequence"/>
</dbReference>
<dbReference type="RefSeq" id="WP_181418464.1">
    <property type="nucleotide sequence ID" value="NZ_QJTF01000034.1"/>
</dbReference>
<gene>
    <name evidence="2" type="ORF">C7477_13418</name>
</gene>
<comment type="caution">
    <text evidence="2">The sequence shown here is derived from an EMBL/GenBank/DDBJ whole genome shotgun (WGS) entry which is preliminary data.</text>
</comment>